<dbReference type="SMART" id="SM01003">
    <property type="entry name" value="AlaDh_PNT_N"/>
    <property type="match status" value="1"/>
</dbReference>
<comment type="caution">
    <text evidence="2">The sequence shown here is derived from an EMBL/GenBank/DDBJ whole genome shotgun (WGS) entry which is preliminary data.</text>
</comment>
<evidence type="ECO:0000313" key="2">
    <source>
        <dbReference type="EMBL" id="MFC7358631.1"/>
    </source>
</evidence>
<evidence type="ECO:0000259" key="1">
    <source>
        <dbReference type="SMART" id="SM01003"/>
    </source>
</evidence>
<gene>
    <name evidence="2" type="ORF">ACFQO6_00005</name>
</gene>
<dbReference type="PANTHER" id="PTHR42795">
    <property type="entry name" value="ALANINE DEHYDROGENASE"/>
    <property type="match status" value="1"/>
</dbReference>
<feature type="domain" description="Alanine dehydrogenase/pyridine nucleotide transhydrogenase N-terminal" evidence="1">
    <location>
        <begin position="4"/>
        <end position="136"/>
    </location>
</feature>
<dbReference type="Gene3D" id="3.40.50.720">
    <property type="entry name" value="NAD(P)-binding Rossmann-like Domain"/>
    <property type="match status" value="1"/>
</dbReference>
<dbReference type="Proteomes" id="UP001596524">
    <property type="component" value="Unassembled WGS sequence"/>
</dbReference>
<name>A0ABW2MXV3_9ACTN</name>
<sequence>MKVGVPKEVKNREYRVALTPIGVHELVQHGHEVLVERSAGVGSQIGDEEYVAAGATMLESADDVWGAAEMVLKVKEPVAEEYGRMREGQTLFTYLHLAADKALTEELLARKVTAIAYETVQLPSGGLPLLYPMSEV</sequence>
<feature type="non-terminal residue" evidence="2">
    <location>
        <position position="136"/>
    </location>
</feature>
<accession>A0ABW2MXV3</accession>
<dbReference type="Pfam" id="PF05222">
    <property type="entry name" value="AlaDh_PNT_N"/>
    <property type="match status" value="1"/>
</dbReference>
<reference evidence="3" key="1">
    <citation type="journal article" date="2019" name="Int. J. Syst. Evol. Microbiol.">
        <title>The Global Catalogue of Microorganisms (GCM) 10K type strain sequencing project: providing services to taxonomists for standard genome sequencing and annotation.</title>
        <authorList>
            <consortium name="The Broad Institute Genomics Platform"/>
            <consortium name="The Broad Institute Genome Sequencing Center for Infectious Disease"/>
            <person name="Wu L."/>
            <person name="Ma J."/>
        </authorList>
    </citation>
    <scope>NUCLEOTIDE SEQUENCE [LARGE SCALE GENOMIC DNA]</scope>
    <source>
        <strain evidence="3">FCH27</strain>
    </source>
</reference>
<proteinExistence type="predicted"/>
<protein>
    <submittedName>
        <fullName evidence="2">Alanine dehydrogenase</fullName>
    </submittedName>
</protein>
<dbReference type="PANTHER" id="PTHR42795:SF1">
    <property type="entry name" value="ALANINE DEHYDROGENASE"/>
    <property type="match status" value="1"/>
</dbReference>
<dbReference type="EMBL" id="JBHTCH010000001">
    <property type="protein sequence ID" value="MFC7358631.1"/>
    <property type="molecule type" value="Genomic_DNA"/>
</dbReference>
<keyword evidence="3" id="KW-1185">Reference proteome</keyword>
<evidence type="ECO:0000313" key="3">
    <source>
        <dbReference type="Proteomes" id="UP001596524"/>
    </source>
</evidence>
<organism evidence="2 3">
    <name type="scientific">Nocardioides astragali</name>
    <dbReference type="NCBI Taxonomy" id="1776736"/>
    <lineage>
        <taxon>Bacteria</taxon>
        <taxon>Bacillati</taxon>
        <taxon>Actinomycetota</taxon>
        <taxon>Actinomycetes</taxon>
        <taxon>Propionibacteriales</taxon>
        <taxon>Nocardioidaceae</taxon>
        <taxon>Nocardioides</taxon>
    </lineage>
</organism>
<dbReference type="SUPFAM" id="SSF52283">
    <property type="entry name" value="Formate/glycerate dehydrogenase catalytic domain-like"/>
    <property type="match status" value="1"/>
</dbReference>
<dbReference type="InterPro" id="IPR007886">
    <property type="entry name" value="AlaDH/PNT_N"/>
</dbReference>